<evidence type="ECO:0000256" key="3">
    <source>
        <dbReference type="SAM" id="SignalP"/>
    </source>
</evidence>
<dbReference type="GO" id="GO:0006508">
    <property type="term" value="P:proteolysis"/>
    <property type="evidence" value="ECO:0007669"/>
    <property type="project" value="InterPro"/>
</dbReference>
<dbReference type="CDD" id="cd02248">
    <property type="entry name" value="Peptidase_C1A"/>
    <property type="match status" value="1"/>
</dbReference>
<proteinExistence type="inferred from homology"/>
<reference evidence="5 6" key="1">
    <citation type="journal article" date="2014" name="PLoS Genet.">
        <title>The Genome of Spironucleus salmonicida Highlights a Fish Pathogen Adapted to Fluctuating Environments.</title>
        <authorList>
            <person name="Xu F."/>
            <person name="Jerlstrom-Hultqvist J."/>
            <person name="Einarsson E."/>
            <person name="Astvaldsson A."/>
            <person name="Svard S.G."/>
            <person name="Andersson J.O."/>
        </authorList>
    </citation>
    <scope>NUCLEOTIDE SEQUENCE</scope>
    <source>
        <strain evidence="6">ATCC 50377</strain>
    </source>
</reference>
<feature type="transmembrane region" description="Helical" evidence="2">
    <location>
        <begin position="408"/>
        <end position="433"/>
    </location>
</feature>
<dbReference type="EMBL" id="KI546115">
    <property type="protein sequence ID" value="EST44586.1"/>
    <property type="molecule type" value="Genomic_DNA"/>
</dbReference>
<sequence>MLVLFAFIPVSIDCIDAYTEFLIYYNKSFNKSNEQIFCTNFAKFLKSKSQCINCTINVNFDKYPELFLGHTDSKFLSSNNNYHRLLSVDPLPKLQSIPESVDLREMGLVTKAKRQLYCGSCWAFATIALLENSILHDHEKITQSEFNNTAINLDLSEQYLMSNVFSASNYCQGGNSILTLNYMLDNPKIWKTVETTQNFPYEYEKNNQSFIDLKIFEPKVSPDQYLIPYKVFNMPRKYDFKSSQKTPVINLLMKNGTYDIQKVQQYLARGLAVGSSIYIENGSQASTQFRDYSGDYVIDNFTCKGTSNHAIVLVGYGKFKNQDVWIAKNSWGEDWGNNGFMYIARGQNTLCVEYKAFSIIPKHYDKNAGIFNQVFATPFNLTRGKNGLDINQEQQTEIIQNDNKTWQVYVKTVSICLALAILIAICIVILIVLKYKSVLKNKPDTFNI</sequence>
<dbReference type="PROSITE" id="PS00139">
    <property type="entry name" value="THIOL_PROTEASE_CYS"/>
    <property type="match status" value="1"/>
</dbReference>
<reference evidence="6" key="2">
    <citation type="submission" date="2020-12" db="EMBL/GenBank/DDBJ databases">
        <title>New Spironucleus salmonicida genome in near-complete chromosomes.</title>
        <authorList>
            <person name="Xu F."/>
            <person name="Kurt Z."/>
            <person name="Jimenez-Gonzalez A."/>
            <person name="Astvaldsson A."/>
            <person name="Andersson J.O."/>
            <person name="Svard S.G."/>
        </authorList>
    </citation>
    <scope>NUCLEOTIDE SEQUENCE</scope>
    <source>
        <strain evidence="6">ATCC 50377</strain>
    </source>
</reference>
<evidence type="ECO:0000256" key="2">
    <source>
        <dbReference type="SAM" id="Phobius"/>
    </source>
</evidence>
<organism evidence="5">
    <name type="scientific">Spironucleus salmonicida</name>
    <dbReference type="NCBI Taxonomy" id="348837"/>
    <lineage>
        <taxon>Eukaryota</taxon>
        <taxon>Metamonada</taxon>
        <taxon>Diplomonadida</taxon>
        <taxon>Hexamitidae</taxon>
        <taxon>Hexamitinae</taxon>
        <taxon>Spironucleus</taxon>
    </lineage>
</organism>
<keyword evidence="2" id="KW-1133">Transmembrane helix</keyword>
<evidence type="ECO:0000313" key="6">
    <source>
        <dbReference type="EMBL" id="KAH0572594.1"/>
    </source>
</evidence>
<dbReference type="Gene3D" id="3.90.70.10">
    <property type="entry name" value="Cysteine proteinases"/>
    <property type="match status" value="1"/>
</dbReference>
<comment type="similarity">
    <text evidence="1">Belongs to the peptidase C1 family.</text>
</comment>
<feature type="signal peptide" evidence="3">
    <location>
        <begin position="1"/>
        <end position="17"/>
    </location>
</feature>
<dbReference type="VEuPathDB" id="GiardiaDB:SS50377_24705"/>
<dbReference type="GO" id="GO:0008234">
    <property type="term" value="F:cysteine-type peptidase activity"/>
    <property type="evidence" value="ECO:0007669"/>
    <property type="project" value="InterPro"/>
</dbReference>
<dbReference type="InterPro" id="IPR000668">
    <property type="entry name" value="Peptidase_C1A_C"/>
</dbReference>
<feature type="chain" id="PRO_5018779990" evidence="3">
    <location>
        <begin position="18"/>
        <end position="448"/>
    </location>
</feature>
<dbReference type="Pfam" id="PF00112">
    <property type="entry name" value="Peptidase_C1"/>
    <property type="match status" value="1"/>
</dbReference>
<evidence type="ECO:0000256" key="1">
    <source>
        <dbReference type="ARBA" id="ARBA00008455"/>
    </source>
</evidence>
<protein>
    <submittedName>
        <fullName evidence="5">Cathepsin L</fullName>
    </submittedName>
</protein>
<feature type="domain" description="Peptidase C1A papain C-terminal" evidence="4">
    <location>
        <begin position="97"/>
        <end position="360"/>
    </location>
</feature>
<dbReference type="PANTHER" id="PTHR12411">
    <property type="entry name" value="CYSTEINE PROTEASE FAMILY C1-RELATED"/>
    <property type="match status" value="1"/>
</dbReference>
<name>V6LLF5_9EUKA</name>
<dbReference type="InterPro" id="IPR025660">
    <property type="entry name" value="Pept_his_AS"/>
</dbReference>
<dbReference type="InterPro" id="IPR038765">
    <property type="entry name" value="Papain-like_cys_pep_sf"/>
</dbReference>
<dbReference type="AlphaFoldDB" id="V6LLF5"/>
<keyword evidence="2" id="KW-0812">Transmembrane</keyword>
<dbReference type="Proteomes" id="UP000018208">
    <property type="component" value="Unassembled WGS sequence"/>
</dbReference>
<evidence type="ECO:0000313" key="7">
    <source>
        <dbReference type="Proteomes" id="UP000018208"/>
    </source>
</evidence>
<evidence type="ECO:0000313" key="5">
    <source>
        <dbReference type="EMBL" id="EST44586.1"/>
    </source>
</evidence>
<dbReference type="SMART" id="SM00645">
    <property type="entry name" value="Pept_C1"/>
    <property type="match status" value="1"/>
</dbReference>
<keyword evidence="7" id="KW-1185">Reference proteome</keyword>
<keyword evidence="3" id="KW-0732">Signal</keyword>
<evidence type="ECO:0000259" key="4">
    <source>
        <dbReference type="SMART" id="SM00645"/>
    </source>
</evidence>
<dbReference type="PROSITE" id="PS00639">
    <property type="entry name" value="THIOL_PROTEASE_HIS"/>
    <property type="match status" value="1"/>
</dbReference>
<dbReference type="PRINTS" id="PR00705">
    <property type="entry name" value="PAPAIN"/>
</dbReference>
<dbReference type="InterPro" id="IPR039417">
    <property type="entry name" value="Peptidase_C1A_papain-like"/>
</dbReference>
<dbReference type="SUPFAM" id="SSF54001">
    <property type="entry name" value="Cysteine proteinases"/>
    <property type="match status" value="1"/>
</dbReference>
<dbReference type="InterPro" id="IPR000169">
    <property type="entry name" value="Pept_cys_AS"/>
</dbReference>
<gene>
    <name evidence="5" type="ORF">SS50377_15590</name>
    <name evidence="6" type="ORF">SS50377_24705</name>
</gene>
<dbReference type="EMBL" id="AUWU02000005">
    <property type="protein sequence ID" value="KAH0572594.1"/>
    <property type="molecule type" value="Genomic_DNA"/>
</dbReference>
<dbReference type="InterPro" id="IPR013128">
    <property type="entry name" value="Peptidase_C1A"/>
</dbReference>
<keyword evidence="2" id="KW-0472">Membrane</keyword>
<accession>V6LLF5</accession>
<dbReference type="OrthoDB" id="190265at2759"/>